<comment type="caution">
    <text evidence="3">The sequence shown here is derived from an EMBL/GenBank/DDBJ whole genome shotgun (WGS) entry which is preliminary data.</text>
</comment>
<feature type="transmembrane region" description="Helical" evidence="1">
    <location>
        <begin position="40"/>
        <end position="59"/>
    </location>
</feature>
<feature type="transmembrane region" description="Helical" evidence="1">
    <location>
        <begin position="9"/>
        <end position="34"/>
    </location>
</feature>
<dbReference type="Proteomes" id="UP000256679">
    <property type="component" value="Unassembled WGS sequence"/>
</dbReference>
<proteinExistence type="predicted"/>
<organism evidence="3 4">
    <name type="scientific">Paracoccus thiocyanatus</name>
    <dbReference type="NCBI Taxonomy" id="34006"/>
    <lineage>
        <taxon>Bacteria</taxon>
        <taxon>Pseudomonadati</taxon>
        <taxon>Pseudomonadota</taxon>
        <taxon>Alphaproteobacteria</taxon>
        <taxon>Rhodobacterales</taxon>
        <taxon>Paracoccaceae</taxon>
        <taxon>Paracoccus</taxon>
    </lineage>
</organism>
<sequence>MISSRFVDIVFSVLMALLGIYVAIAAAGLGYIANGAPAPGFFPIWIGLGMTALSVWNILRACRAAARLPDIKRREVAYVLIASAMMAGCIGLAFVVGMLAAIFLLMLALGTLFGPRTAGFQVRLLILCLVMTGVVHVIFQRLLDVPGL</sequence>
<keyword evidence="1" id="KW-0812">Transmembrane</keyword>
<dbReference type="InterPro" id="IPR009936">
    <property type="entry name" value="DUF1468"/>
</dbReference>
<keyword evidence="1" id="KW-0472">Membrane</keyword>
<feature type="transmembrane region" description="Helical" evidence="1">
    <location>
        <begin position="79"/>
        <end position="108"/>
    </location>
</feature>
<protein>
    <recommendedName>
        <fullName evidence="2">DUF1468 domain-containing protein</fullName>
    </recommendedName>
</protein>
<reference evidence="3 4" key="1">
    <citation type="submission" date="2018-05" db="EMBL/GenBank/DDBJ databases">
        <title>Whole genome sequencing of Paracoccus thiocyanatus SST.</title>
        <authorList>
            <person name="Ghosh W."/>
            <person name="Rameez M.J."/>
            <person name="Roy C."/>
        </authorList>
    </citation>
    <scope>NUCLEOTIDE SEQUENCE [LARGE SCALE GENOMIC DNA]</scope>
    <source>
        <strain evidence="3 4">SST</strain>
    </source>
</reference>
<feature type="transmembrane region" description="Helical" evidence="1">
    <location>
        <begin position="120"/>
        <end position="139"/>
    </location>
</feature>
<name>A0A3D8PFB1_9RHOB</name>
<dbReference type="EMBL" id="QFCQ01000003">
    <property type="protein sequence ID" value="RDW14760.1"/>
    <property type="molecule type" value="Genomic_DNA"/>
</dbReference>
<keyword evidence="1" id="KW-1133">Transmembrane helix</keyword>
<dbReference type="AlphaFoldDB" id="A0A3D8PFB1"/>
<evidence type="ECO:0000256" key="1">
    <source>
        <dbReference type="SAM" id="Phobius"/>
    </source>
</evidence>
<keyword evidence="4" id="KW-1185">Reference proteome</keyword>
<evidence type="ECO:0000313" key="4">
    <source>
        <dbReference type="Proteomes" id="UP000256679"/>
    </source>
</evidence>
<accession>A0A3D8PFB1</accession>
<evidence type="ECO:0000259" key="2">
    <source>
        <dbReference type="Pfam" id="PF07331"/>
    </source>
</evidence>
<gene>
    <name evidence="3" type="ORF">DIE28_01095</name>
</gene>
<dbReference type="RefSeq" id="WP_115754284.1">
    <property type="nucleotide sequence ID" value="NZ_QFCQ01000003.1"/>
</dbReference>
<evidence type="ECO:0000313" key="3">
    <source>
        <dbReference type="EMBL" id="RDW14760.1"/>
    </source>
</evidence>
<dbReference type="Pfam" id="PF07331">
    <property type="entry name" value="TctB"/>
    <property type="match status" value="1"/>
</dbReference>
<feature type="domain" description="DUF1468" evidence="2">
    <location>
        <begin position="10"/>
        <end position="146"/>
    </location>
</feature>